<evidence type="ECO:0000313" key="7">
    <source>
        <dbReference type="Proteomes" id="UP000683360"/>
    </source>
</evidence>
<dbReference type="GO" id="GO:0006915">
    <property type="term" value="P:apoptotic process"/>
    <property type="evidence" value="ECO:0007669"/>
    <property type="project" value="UniProtKB-KW"/>
</dbReference>
<dbReference type="PANTHER" id="PTHR47901:SF8">
    <property type="entry name" value="CASPASE-3"/>
    <property type="match status" value="1"/>
</dbReference>
<feature type="domain" description="Caspase family p20" evidence="5">
    <location>
        <begin position="48"/>
        <end position="132"/>
    </location>
</feature>
<sequence length="251" mass="28972">MEKITHTQFRMSVEEKFSLSTMYILMDHCKIEMLQYGCREFNIIVLELHFTVFQEQDLTAKGMQSFLQNSAEQLQKDEISAECVILIIMSHGVGTKVFGVDCLLVEIKELTDCFSTANCVDLHGKPRLVLFRLVVDFDEQRLYWMEYHSGDLKSAFCTNGSDSKTIISTSVTIANMNIEVDGDLIFYSSMNQILAINKSSEQVPSVVHTDVYQINAVLLYDQEGKDTDRMEMKYSIYTYLEKIKKEIWIQK</sequence>
<dbReference type="GO" id="GO:0004197">
    <property type="term" value="F:cysteine-type endopeptidase activity"/>
    <property type="evidence" value="ECO:0007669"/>
    <property type="project" value="InterPro"/>
</dbReference>
<evidence type="ECO:0000259" key="5">
    <source>
        <dbReference type="PROSITE" id="PS50208"/>
    </source>
</evidence>
<dbReference type="PROSITE" id="PS50208">
    <property type="entry name" value="CASPASE_P20"/>
    <property type="match status" value="1"/>
</dbReference>
<dbReference type="InterPro" id="IPR015917">
    <property type="entry name" value="Pept_C14A"/>
</dbReference>
<name>A0A8S3UIF6_MYTED</name>
<dbReference type="AlphaFoldDB" id="A0A8S3UIF6"/>
<accession>A0A8S3UIF6</accession>
<keyword evidence="3" id="KW-0053">Apoptosis</keyword>
<dbReference type="SMART" id="SM00115">
    <property type="entry name" value="CASc"/>
    <property type="match status" value="1"/>
</dbReference>
<evidence type="ECO:0000256" key="2">
    <source>
        <dbReference type="ARBA" id="ARBA00022670"/>
    </source>
</evidence>
<dbReference type="InterPro" id="IPR029030">
    <property type="entry name" value="Caspase-like_dom_sf"/>
</dbReference>
<keyword evidence="4" id="KW-0378">Hydrolase</keyword>
<evidence type="ECO:0000256" key="4">
    <source>
        <dbReference type="ARBA" id="ARBA00022801"/>
    </source>
</evidence>
<proteinExistence type="inferred from homology"/>
<dbReference type="Pfam" id="PF00656">
    <property type="entry name" value="Peptidase_C14"/>
    <property type="match status" value="1"/>
</dbReference>
<dbReference type="EMBL" id="CAJPWZ010002707">
    <property type="protein sequence ID" value="CAG2243612.1"/>
    <property type="molecule type" value="Genomic_DNA"/>
</dbReference>
<dbReference type="InterPro" id="IPR011600">
    <property type="entry name" value="Pept_C14_caspase"/>
</dbReference>
<keyword evidence="2" id="KW-0645">Protease</keyword>
<comment type="caution">
    <text evidence="6">The sequence shown here is derived from an EMBL/GenBank/DDBJ whole genome shotgun (WGS) entry which is preliminary data.</text>
</comment>
<dbReference type="GO" id="GO:0006508">
    <property type="term" value="P:proteolysis"/>
    <property type="evidence" value="ECO:0007669"/>
    <property type="project" value="UniProtKB-KW"/>
</dbReference>
<dbReference type="Gene3D" id="3.40.50.1460">
    <property type="match status" value="1"/>
</dbReference>
<evidence type="ECO:0000313" key="6">
    <source>
        <dbReference type="EMBL" id="CAG2243612.1"/>
    </source>
</evidence>
<keyword evidence="7" id="KW-1185">Reference proteome</keyword>
<dbReference type="InterPro" id="IPR001309">
    <property type="entry name" value="Pept_C14_p20"/>
</dbReference>
<gene>
    <name evidence="6" type="ORF">MEDL_55727</name>
</gene>
<comment type="similarity">
    <text evidence="1">Belongs to the peptidase C14A family.</text>
</comment>
<dbReference type="InterPro" id="IPR002398">
    <property type="entry name" value="Pept_C14"/>
</dbReference>
<evidence type="ECO:0000256" key="3">
    <source>
        <dbReference type="ARBA" id="ARBA00022703"/>
    </source>
</evidence>
<dbReference type="PANTHER" id="PTHR47901">
    <property type="entry name" value="CASPASE RECRUITMENT DOMAIN-CONTAINING PROTEIN 18"/>
    <property type="match status" value="1"/>
</dbReference>
<reference evidence="6" key="1">
    <citation type="submission" date="2021-03" db="EMBL/GenBank/DDBJ databases">
        <authorList>
            <person name="Bekaert M."/>
        </authorList>
    </citation>
    <scope>NUCLEOTIDE SEQUENCE</scope>
</reference>
<dbReference type="OrthoDB" id="6141361at2759"/>
<evidence type="ECO:0000256" key="1">
    <source>
        <dbReference type="ARBA" id="ARBA00010134"/>
    </source>
</evidence>
<dbReference type="Proteomes" id="UP000683360">
    <property type="component" value="Unassembled WGS sequence"/>
</dbReference>
<organism evidence="6 7">
    <name type="scientific">Mytilus edulis</name>
    <name type="common">Blue mussel</name>
    <dbReference type="NCBI Taxonomy" id="6550"/>
    <lineage>
        <taxon>Eukaryota</taxon>
        <taxon>Metazoa</taxon>
        <taxon>Spiralia</taxon>
        <taxon>Lophotrochozoa</taxon>
        <taxon>Mollusca</taxon>
        <taxon>Bivalvia</taxon>
        <taxon>Autobranchia</taxon>
        <taxon>Pteriomorphia</taxon>
        <taxon>Mytilida</taxon>
        <taxon>Mytiloidea</taxon>
        <taxon>Mytilidae</taxon>
        <taxon>Mytilinae</taxon>
        <taxon>Mytilus</taxon>
    </lineage>
</organism>
<dbReference type="SUPFAM" id="SSF52129">
    <property type="entry name" value="Caspase-like"/>
    <property type="match status" value="1"/>
</dbReference>
<protein>
    <recommendedName>
        <fullName evidence="5">Caspase family p20 domain-containing protein</fullName>
    </recommendedName>
</protein>